<dbReference type="Pfam" id="PF00498">
    <property type="entry name" value="FHA"/>
    <property type="match status" value="1"/>
</dbReference>
<evidence type="ECO:0000313" key="3">
    <source>
        <dbReference type="EMBL" id="EDK44298.1"/>
    </source>
</evidence>
<feature type="binding site" evidence="1">
    <location>
        <position position="184"/>
    </location>
    <ligand>
        <name>ATP</name>
        <dbReference type="ChEBI" id="CHEBI:30616"/>
    </ligand>
</feature>
<evidence type="ECO:0000313" key="4">
    <source>
        <dbReference type="Proteomes" id="UP000001996"/>
    </source>
</evidence>
<accession>A5DYP0</accession>
<feature type="domain" description="FHA" evidence="2">
    <location>
        <begin position="52"/>
        <end position="106"/>
    </location>
</feature>
<dbReference type="AlphaFoldDB" id="A5DYP0"/>
<name>A5DYP0_LODEL</name>
<dbReference type="PROSITE" id="PS00107">
    <property type="entry name" value="PROTEIN_KINASE_ATP"/>
    <property type="match status" value="1"/>
</dbReference>
<dbReference type="SUPFAM" id="SSF56112">
    <property type="entry name" value="Protein kinase-like (PK-like)"/>
    <property type="match status" value="1"/>
</dbReference>
<dbReference type="Gene3D" id="3.30.200.20">
    <property type="entry name" value="Phosphorylase Kinase, domain 1"/>
    <property type="match status" value="1"/>
</dbReference>
<dbReference type="GO" id="GO:0005524">
    <property type="term" value="F:ATP binding"/>
    <property type="evidence" value="ECO:0007669"/>
    <property type="project" value="UniProtKB-UniRule"/>
</dbReference>
<sequence>MDCIGFLNIISLSSSKVICFSKHNSVNVPSNQGDSCKVVSNLKFPLFTQSVAKIGRGKLCTIQINNLAVSLHHLTIWSVQFDVDCKPIVYVIDNSRNGVLHNSEEMQKGEIRYLRHGDKLELKTACTIEFFESESCSVIDSPAMSQVTQSVNEWQISSIKLGSGSFGSVHIARSLIHKGAFAVKIIPKQKTSRFDNSKVFQSREATLLLKINHVCIPYGQASCLELIINQYRFIGDE</sequence>
<keyword evidence="1" id="KW-0067">ATP-binding</keyword>
<dbReference type="PROSITE" id="PS50006">
    <property type="entry name" value="FHA_DOMAIN"/>
    <property type="match status" value="1"/>
</dbReference>
<dbReference type="HOGENOM" id="CLU_1199659_0_0_1"/>
<dbReference type="InterPro" id="IPR000253">
    <property type="entry name" value="FHA_dom"/>
</dbReference>
<dbReference type="InterPro" id="IPR008984">
    <property type="entry name" value="SMAD_FHA_dom_sf"/>
</dbReference>
<dbReference type="InterPro" id="IPR011009">
    <property type="entry name" value="Kinase-like_dom_sf"/>
</dbReference>
<keyword evidence="4" id="KW-1185">Reference proteome</keyword>
<reference evidence="3 4" key="1">
    <citation type="journal article" date="2009" name="Nature">
        <title>Evolution of pathogenicity and sexual reproduction in eight Candida genomes.</title>
        <authorList>
            <person name="Butler G."/>
            <person name="Rasmussen M.D."/>
            <person name="Lin M.F."/>
            <person name="Santos M.A."/>
            <person name="Sakthikumar S."/>
            <person name="Munro C.A."/>
            <person name="Rheinbay E."/>
            <person name="Grabherr M."/>
            <person name="Forche A."/>
            <person name="Reedy J.L."/>
            <person name="Agrafioti I."/>
            <person name="Arnaud M.B."/>
            <person name="Bates S."/>
            <person name="Brown A.J."/>
            <person name="Brunke S."/>
            <person name="Costanzo M.C."/>
            <person name="Fitzpatrick D.A."/>
            <person name="de Groot P.W."/>
            <person name="Harris D."/>
            <person name="Hoyer L.L."/>
            <person name="Hube B."/>
            <person name="Klis F.M."/>
            <person name="Kodira C."/>
            <person name="Lennard N."/>
            <person name="Logue M.E."/>
            <person name="Martin R."/>
            <person name="Neiman A.M."/>
            <person name="Nikolaou E."/>
            <person name="Quail M.A."/>
            <person name="Quinn J."/>
            <person name="Santos M.C."/>
            <person name="Schmitzberger F.F."/>
            <person name="Sherlock G."/>
            <person name="Shah P."/>
            <person name="Silverstein K.A."/>
            <person name="Skrzypek M.S."/>
            <person name="Soll D."/>
            <person name="Staggs R."/>
            <person name="Stansfield I."/>
            <person name="Stumpf M.P."/>
            <person name="Sudbery P.E."/>
            <person name="Srikantha T."/>
            <person name="Zeng Q."/>
            <person name="Berman J."/>
            <person name="Berriman M."/>
            <person name="Heitman J."/>
            <person name="Gow N.A."/>
            <person name="Lorenz M.C."/>
            <person name="Birren B.W."/>
            <person name="Kellis M."/>
            <person name="Cuomo C.A."/>
        </authorList>
    </citation>
    <scope>NUCLEOTIDE SEQUENCE [LARGE SCALE GENOMIC DNA]</scope>
    <source>
        <strain evidence="4">ATCC 11503 / BCRC 21390 / CBS 2605 / JCM 1781 / NBRC 1676 / NRRL YB-4239</strain>
    </source>
</reference>
<dbReference type="STRING" id="379508.A5DYP0"/>
<dbReference type="Proteomes" id="UP000001996">
    <property type="component" value="Unassembled WGS sequence"/>
</dbReference>
<keyword evidence="1" id="KW-0547">Nucleotide-binding</keyword>
<dbReference type="Gene3D" id="2.60.200.20">
    <property type="match status" value="1"/>
</dbReference>
<gene>
    <name evidence="3" type="ORF">LELG_02477</name>
</gene>
<dbReference type="SMART" id="SM00240">
    <property type="entry name" value="FHA"/>
    <property type="match status" value="1"/>
</dbReference>
<protein>
    <recommendedName>
        <fullName evidence="2">FHA domain-containing protein</fullName>
    </recommendedName>
</protein>
<evidence type="ECO:0000259" key="2">
    <source>
        <dbReference type="PROSITE" id="PS50006"/>
    </source>
</evidence>
<proteinExistence type="predicted"/>
<dbReference type="InterPro" id="IPR017441">
    <property type="entry name" value="Protein_kinase_ATP_BS"/>
</dbReference>
<dbReference type="OrthoDB" id="74764at2759"/>
<dbReference type="SUPFAM" id="SSF49879">
    <property type="entry name" value="SMAD/FHA domain"/>
    <property type="match status" value="1"/>
</dbReference>
<dbReference type="EMBL" id="CH981526">
    <property type="protein sequence ID" value="EDK44298.1"/>
    <property type="molecule type" value="Genomic_DNA"/>
</dbReference>
<dbReference type="VEuPathDB" id="FungiDB:LELG_02477"/>
<evidence type="ECO:0000256" key="1">
    <source>
        <dbReference type="PROSITE-ProRule" id="PRU10141"/>
    </source>
</evidence>
<organism evidence="3 4">
    <name type="scientific">Lodderomyces elongisporus (strain ATCC 11503 / CBS 2605 / JCM 1781 / NBRC 1676 / NRRL YB-4239)</name>
    <name type="common">Yeast</name>
    <name type="synonym">Saccharomyces elongisporus</name>
    <dbReference type="NCBI Taxonomy" id="379508"/>
    <lineage>
        <taxon>Eukaryota</taxon>
        <taxon>Fungi</taxon>
        <taxon>Dikarya</taxon>
        <taxon>Ascomycota</taxon>
        <taxon>Saccharomycotina</taxon>
        <taxon>Pichiomycetes</taxon>
        <taxon>Debaryomycetaceae</taxon>
        <taxon>Candida/Lodderomyces clade</taxon>
        <taxon>Lodderomyces</taxon>
    </lineage>
</organism>
<dbReference type="eggNOG" id="KOG0032">
    <property type="taxonomic scope" value="Eukaryota"/>
</dbReference>
<dbReference type="InParanoid" id="A5DYP0"/>
<dbReference type="CDD" id="cd22670">
    <property type="entry name" value="FHA_MEK1-like"/>
    <property type="match status" value="1"/>
</dbReference>